<feature type="region of interest" description="Disordered" evidence="1">
    <location>
        <begin position="18"/>
        <end position="40"/>
    </location>
</feature>
<feature type="compositionally biased region" description="Basic residues" evidence="1">
    <location>
        <begin position="245"/>
        <end position="255"/>
    </location>
</feature>
<feature type="region of interest" description="Disordered" evidence="1">
    <location>
        <begin position="809"/>
        <end position="838"/>
    </location>
</feature>
<feature type="compositionally biased region" description="Basic residues" evidence="1">
    <location>
        <begin position="515"/>
        <end position="529"/>
    </location>
</feature>
<feature type="region of interest" description="Disordered" evidence="1">
    <location>
        <begin position="626"/>
        <end position="761"/>
    </location>
</feature>
<gene>
    <name evidence="3" type="ORF">FEM48_Zijuj09G0101200</name>
</gene>
<comment type="caution">
    <text evidence="3">The sequence shown here is derived from an EMBL/GenBank/DDBJ whole genome shotgun (WGS) entry which is preliminary data.</text>
</comment>
<feature type="region of interest" description="Disordered" evidence="1">
    <location>
        <begin position="235"/>
        <end position="276"/>
    </location>
</feature>
<accession>A0A978USD5</accession>
<feature type="compositionally biased region" description="Basic and acidic residues" evidence="1">
    <location>
        <begin position="810"/>
        <end position="828"/>
    </location>
</feature>
<feature type="compositionally biased region" description="Polar residues" evidence="1">
    <location>
        <begin position="181"/>
        <end position="191"/>
    </location>
</feature>
<feature type="region of interest" description="Disordered" evidence="1">
    <location>
        <begin position="163"/>
        <end position="194"/>
    </location>
</feature>
<dbReference type="Proteomes" id="UP000813462">
    <property type="component" value="Unassembled WGS sequence"/>
</dbReference>
<dbReference type="GO" id="GO:0000126">
    <property type="term" value="C:transcription factor TFIIIB complex"/>
    <property type="evidence" value="ECO:0007669"/>
    <property type="project" value="TreeGrafter"/>
</dbReference>
<feature type="region of interest" description="Disordered" evidence="1">
    <location>
        <begin position="1074"/>
        <end position="1130"/>
    </location>
</feature>
<dbReference type="PANTHER" id="PTHR22929:SF0">
    <property type="entry name" value="TRANSCRIPTION FACTOR TFIIIB COMPONENT B'' HOMOLOG"/>
    <property type="match status" value="1"/>
</dbReference>
<proteinExistence type="predicted"/>
<evidence type="ECO:0000313" key="3">
    <source>
        <dbReference type="EMBL" id="KAH7517785.1"/>
    </source>
</evidence>
<feature type="compositionally biased region" description="Basic residues" evidence="1">
    <location>
        <begin position="20"/>
        <end position="30"/>
    </location>
</feature>
<evidence type="ECO:0000256" key="1">
    <source>
        <dbReference type="SAM" id="MobiDB-lite"/>
    </source>
</evidence>
<dbReference type="EMBL" id="JAEACU010000009">
    <property type="protein sequence ID" value="KAH7517785.1"/>
    <property type="molecule type" value="Genomic_DNA"/>
</dbReference>
<dbReference type="Pfam" id="PF15963">
    <property type="entry name" value="Myb_DNA-bind_7"/>
    <property type="match status" value="1"/>
</dbReference>
<dbReference type="AlphaFoldDB" id="A0A978USD5"/>
<reference evidence="3" key="1">
    <citation type="journal article" date="2021" name="Front. Plant Sci.">
        <title>Chromosome-Scale Genome Assembly for Chinese Sour Jujube and Insights Into Its Genome Evolution and Domestication Signature.</title>
        <authorList>
            <person name="Shen L.-Y."/>
            <person name="Luo H."/>
            <person name="Wang X.-L."/>
            <person name="Wang X.-M."/>
            <person name="Qiu X.-J."/>
            <person name="Liu H."/>
            <person name="Zhou S.-S."/>
            <person name="Jia K.-H."/>
            <person name="Nie S."/>
            <person name="Bao Y.-T."/>
            <person name="Zhang R.-G."/>
            <person name="Yun Q.-Z."/>
            <person name="Chai Y.-H."/>
            <person name="Lu J.-Y."/>
            <person name="Li Y."/>
            <person name="Zhao S.-W."/>
            <person name="Mao J.-F."/>
            <person name="Jia S.-G."/>
            <person name="Mao Y.-M."/>
        </authorList>
    </citation>
    <scope>NUCLEOTIDE SEQUENCE</scope>
    <source>
        <strain evidence="3">AT0</strain>
        <tissue evidence="3">Leaf</tissue>
    </source>
</reference>
<evidence type="ECO:0000313" key="4">
    <source>
        <dbReference type="Proteomes" id="UP000813462"/>
    </source>
</evidence>
<evidence type="ECO:0000259" key="2">
    <source>
        <dbReference type="Pfam" id="PF15963"/>
    </source>
</evidence>
<feature type="compositionally biased region" description="Basic residues" evidence="1">
    <location>
        <begin position="702"/>
        <end position="713"/>
    </location>
</feature>
<organism evidence="3 4">
    <name type="scientific">Ziziphus jujuba var. spinosa</name>
    <dbReference type="NCBI Taxonomy" id="714518"/>
    <lineage>
        <taxon>Eukaryota</taxon>
        <taxon>Viridiplantae</taxon>
        <taxon>Streptophyta</taxon>
        <taxon>Embryophyta</taxon>
        <taxon>Tracheophyta</taxon>
        <taxon>Spermatophyta</taxon>
        <taxon>Magnoliopsida</taxon>
        <taxon>eudicotyledons</taxon>
        <taxon>Gunneridae</taxon>
        <taxon>Pentapetalae</taxon>
        <taxon>rosids</taxon>
        <taxon>fabids</taxon>
        <taxon>Rosales</taxon>
        <taxon>Rhamnaceae</taxon>
        <taxon>Paliureae</taxon>
        <taxon>Ziziphus</taxon>
    </lineage>
</organism>
<feature type="compositionally biased region" description="Acidic residues" evidence="1">
    <location>
        <begin position="687"/>
        <end position="696"/>
    </location>
</feature>
<feature type="region of interest" description="Disordered" evidence="1">
    <location>
        <begin position="510"/>
        <end position="533"/>
    </location>
</feature>
<name>A0A978USD5_ZIZJJ</name>
<feature type="domain" description="Transcription factor TFIIIB component B'' Myb" evidence="2">
    <location>
        <begin position="994"/>
        <end position="1057"/>
    </location>
</feature>
<feature type="compositionally biased region" description="Basic and acidic residues" evidence="1">
    <location>
        <begin position="1104"/>
        <end position="1130"/>
    </location>
</feature>
<dbReference type="PANTHER" id="PTHR22929">
    <property type="entry name" value="RNA POLYMERASE III TRANSCRIPTION INITIATION FACTOR B"/>
    <property type="match status" value="1"/>
</dbReference>
<protein>
    <recommendedName>
        <fullName evidence="2">Transcription factor TFIIIB component B'' Myb domain-containing protein</fullName>
    </recommendedName>
</protein>
<dbReference type="InterPro" id="IPR039467">
    <property type="entry name" value="TFIIIB_B''_Myb"/>
</dbReference>
<dbReference type="GO" id="GO:0001156">
    <property type="term" value="F:TFIIIC-class transcription factor complex binding"/>
    <property type="evidence" value="ECO:0007669"/>
    <property type="project" value="TreeGrafter"/>
</dbReference>
<feature type="compositionally biased region" description="Basic residues" evidence="1">
    <location>
        <begin position="739"/>
        <end position="754"/>
    </location>
</feature>
<sequence>MDPFEDLFSEPSATVARVGQKFKPKAKPRPRKETSASVPLVVTSDTKGKVEILCATSSETTKSTLPVGVVDDGLEIPHGSCLAITAANGTTEALENCEDFLSSGLKDITETKNDSTDVVAPNWHLGFVDGSHQEVAASNIGVNEHSGFRKPESEADLLHLNVDPFTDNNVEPDASNRSEQETFPSIPSTLPDTIEEEPVGLDSLEFSQHGDVGKSAKKVDSVQFDSDPFGDILFEPATSNTCTSHKFRPKPKPQPRKGSPTAVASTLPSVMGSPNLDTVQSVQSVDVGKGRLADQGESSLATSEILGRKEPLKSIEDPCSSVLLSDTSRSLLLGDSSQSLPVDALQPEVPVLDGSGDWHSSFGKPVGENADFFSGLECLDDFLTQPTSGMARDAIKSHCKVDMDIQHKNKFSTSFCVNNDGKDSISHSEVETLSEENSCAPANGSIVVCDAAQSQTCSDYHTTQDPVSCNGALVSDKYDEAQIGNGRSMTKVTGSLFDFETLDAISEDTGASGKRAAKFQPKPKLKKGKEKPLGVESARHVQAEHLVSFETRCMREGSIPQFLHEEVLDDTSARFGDSVALGSTSEIQGNSEPKNVAEITRSGDDILGDVMNSEDAPDMPEEVINKSGTQKAFTESIPLRKHKTSSTNSEGIEGEKSSRELRKRSAQQLVDEPVDEACEPPSISNTDVDEDDDDEYRENRPSQKKKTPRKPKKPLPESDKPVRKRTKANEAPDQSTKVPPKKFSHSTRRNRRHVNKDLLDMPEDEIDPQKLSIKDLILLAEHRERLAIKEASKSNTTQANQSSENFLNKEASHNEEDSFASEHDRDSEDGQESCGIKPSSSYINYQSFMNRTPTTRWSKQDTELFYQCYQFVLEVIDTELNWPTCIPYEFHDYCENVRKEDNLTGRIKICIETSKYNILQTATVEAQMLMKLKAMLDDIDCSLCHWTRVIESWQIPRHILLDDLFVWLLYSLVTALFSGWLWVRLTSWLLHPPAVRQFGTDFSMIQQLFPDRTRHQIKLKFKKEERQYPLRLSEAVTNRAKDHSHFESVIERLQQDASHAKQEYDRDDSIGVAGKEAEVAEGPIHDASAGATKSELGDNVVKVQEADVEVHSPAKSDKSDDSDRWFDYDY</sequence>
<dbReference type="GO" id="GO:0070898">
    <property type="term" value="P:RNA polymerase III preinitiation complex assembly"/>
    <property type="evidence" value="ECO:0007669"/>
    <property type="project" value="TreeGrafter"/>
</dbReference>